<dbReference type="OrthoDB" id="5371837at2759"/>
<proteinExistence type="predicted"/>
<comment type="caution">
    <text evidence="1">The sequence shown here is derived from an EMBL/GenBank/DDBJ whole genome shotgun (WGS) entry which is preliminary data.</text>
</comment>
<gene>
    <name evidence="1" type="ORF">PXEA_LOCUS11576</name>
</gene>
<dbReference type="EMBL" id="CAAALY010035796">
    <property type="protein sequence ID" value="VEL18136.1"/>
    <property type="molecule type" value="Genomic_DNA"/>
</dbReference>
<keyword evidence="2" id="KW-1185">Reference proteome</keyword>
<dbReference type="AlphaFoldDB" id="A0A448WR62"/>
<sequence>MQSSYILFLSGEDAQLPVSVFLAHDSLDLLTWLGANSVRLAAAGIDVRAVVERSIVHLLNETTAAEVSKKDGSEGIIADPQVISCPGYRLDL</sequence>
<organism evidence="1 2">
    <name type="scientific">Protopolystoma xenopodis</name>
    <dbReference type="NCBI Taxonomy" id="117903"/>
    <lineage>
        <taxon>Eukaryota</taxon>
        <taxon>Metazoa</taxon>
        <taxon>Spiralia</taxon>
        <taxon>Lophotrochozoa</taxon>
        <taxon>Platyhelminthes</taxon>
        <taxon>Monogenea</taxon>
        <taxon>Polyopisthocotylea</taxon>
        <taxon>Polystomatidea</taxon>
        <taxon>Polystomatidae</taxon>
        <taxon>Protopolystoma</taxon>
    </lineage>
</organism>
<evidence type="ECO:0000313" key="2">
    <source>
        <dbReference type="Proteomes" id="UP000784294"/>
    </source>
</evidence>
<accession>A0A448WR62</accession>
<dbReference type="Proteomes" id="UP000784294">
    <property type="component" value="Unassembled WGS sequence"/>
</dbReference>
<reference evidence="1" key="1">
    <citation type="submission" date="2018-11" db="EMBL/GenBank/DDBJ databases">
        <authorList>
            <consortium name="Pathogen Informatics"/>
        </authorList>
    </citation>
    <scope>NUCLEOTIDE SEQUENCE</scope>
</reference>
<name>A0A448WR62_9PLAT</name>
<protein>
    <submittedName>
        <fullName evidence="1">Uncharacterized protein</fullName>
    </submittedName>
</protein>
<evidence type="ECO:0000313" key="1">
    <source>
        <dbReference type="EMBL" id="VEL18136.1"/>
    </source>
</evidence>